<comment type="caution">
    <text evidence="2">The sequence shown here is derived from an EMBL/GenBank/DDBJ whole genome shotgun (WGS) entry which is preliminary data.</text>
</comment>
<organism evidence="2 3">
    <name type="scientific">Anaeramoeba flamelloides</name>
    <dbReference type="NCBI Taxonomy" id="1746091"/>
    <lineage>
        <taxon>Eukaryota</taxon>
        <taxon>Metamonada</taxon>
        <taxon>Anaeramoebidae</taxon>
        <taxon>Anaeramoeba</taxon>
    </lineage>
</organism>
<evidence type="ECO:0000313" key="2">
    <source>
        <dbReference type="EMBL" id="KAJ3445687.1"/>
    </source>
</evidence>
<name>A0AAV7ZYK7_9EUKA</name>
<protein>
    <submittedName>
        <fullName evidence="2">Uncharacterized protein</fullName>
    </submittedName>
</protein>
<accession>A0AAV7ZYK7</accession>
<proteinExistence type="predicted"/>
<feature type="compositionally biased region" description="Low complexity" evidence="1">
    <location>
        <begin position="266"/>
        <end position="288"/>
    </location>
</feature>
<gene>
    <name evidence="2" type="ORF">M0812_11574</name>
</gene>
<evidence type="ECO:0000256" key="1">
    <source>
        <dbReference type="SAM" id="MobiDB-lite"/>
    </source>
</evidence>
<reference evidence="2" key="1">
    <citation type="submission" date="2022-08" db="EMBL/GenBank/DDBJ databases">
        <title>Novel sulphate-reducing endosymbionts in the free-living metamonad Anaeramoeba.</title>
        <authorList>
            <person name="Jerlstrom-Hultqvist J."/>
            <person name="Cepicka I."/>
            <person name="Gallot-Lavallee L."/>
            <person name="Salas-Leiva D."/>
            <person name="Curtis B.A."/>
            <person name="Zahonova K."/>
            <person name="Pipaliya S."/>
            <person name="Dacks J."/>
            <person name="Roger A.J."/>
        </authorList>
    </citation>
    <scope>NUCLEOTIDE SEQUENCE</scope>
    <source>
        <strain evidence="2">Busselton2</strain>
    </source>
</reference>
<sequence>MDCAPLIYILNQICKGQGFLKILYETRPIKRCIQIIELLSKTNYSYQKPEPKSIVAGDKSEISPSKYFQISENELDKGYKLCKIEIEDNNNKDFHKFKKEIDELTLNKQSNNSLKFKELNDFIDNRKAEINKEKEISNKKKTGIESKEQGRFENDLKKEREAIKNNNSKLEAFLNLINNEEDIYKIKFNIFDNEKMKNETKYIYKEDEIEIFENIQNNSSNNQKTSNIDLRIEKNNTMIKNEQNYKLPIRKGFPKIGSGLGGIEFKNNNTNNNSSNKGNNKSSKSQNKSKNHLFPIKNQ</sequence>
<dbReference type="EMBL" id="JANTQA010000023">
    <property type="protein sequence ID" value="KAJ3445687.1"/>
    <property type="molecule type" value="Genomic_DNA"/>
</dbReference>
<feature type="region of interest" description="Disordered" evidence="1">
    <location>
        <begin position="264"/>
        <end position="299"/>
    </location>
</feature>
<dbReference type="AlphaFoldDB" id="A0AAV7ZYK7"/>
<evidence type="ECO:0000313" key="3">
    <source>
        <dbReference type="Proteomes" id="UP001146793"/>
    </source>
</evidence>
<dbReference type="Proteomes" id="UP001146793">
    <property type="component" value="Unassembled WGS sequence"/>
</dbReference>